<dbReference type="RefSeq" id="WP_008278675.1">
    <property type="nucleotide sequence ID" value="NZ_AAXW01000095.1"/>
</dbReference>
<sequence>MKIFIPYLVTETEIKEDPSFAYTSEEEAEKAAIVWKNQWNNQENGSKATQCGVKTKTLKGYKESPKIHKVPNQNIFFEV</sequence>
<name>A3IZ57_9CHRO</name>
<dbReference type="Proteomes" id="UP000003781">
    <property type="component" value="Unassembled WGS sequence"/>
</dbReference>
<proteinExistence type="predicted"/>
<organism evidence="1 2">
    <name type="scientific">Crocosphaera chwakensis CCY0110</name>
    <dbReference type="NCBI Taxonomy" id="391612"/>
    <lineage>
        <taxon>Bacteria</taxon>
        <taxon>Bacillati</taxon>
        <taxon>Cyanobacteriota</taxon>
        <taxon>Cyanophyceae</taxon>
        <taxon>Oscillatoriophycideae</taxon>
        <taxon>Chroococcales</taxon>
        <taxon>Aphanothecaceae</taxon>
        <taxon>Crocosphaera</taxon>
        <taxon>Crocosphaera chwakensis</taxon>
    </lineage>
</organism>
<gene>
    <name evidence="1" type="ORF">CY0110_01225</name>
</gene>
<accession>A3IZ57</accession>
<evidence type="ECO:0000313" key="1">
    <source>
        <dbReference type="EMBL" id="EAZ88227.1"/>
    </source>
</evidence>
<comment type="caution">
    <text evidence="1">The sequence shown here is derived from an EMBL/GenBank/DDBJ whole genome shotgun (WGS) entry which is preliminary data.</text>
</comment>
<reference evidence="1 2" key="1">
    <citation type="submission" date="2007-03" db="EMBL/GenBank/DDBJ databases">
        <authorList>
            <person name="Stal L."/>
            <person name="Ferriera S."/>
            <person name="Johnson J."/>
            <person name="Kravitz S."/>
            <person name="Beeson K."/>
            <person name="Sutton G."/>
            <person name="Rogers Y.-H."/>
            <person name="Friedman R."/>
            <person name="Frazier M."/>
            <person name="Venter J.C."/>
        </authorList>
    </citation>
    <scope>NUCLEOTIDE SEQUENCE [LARGE SCALE GENOMIC DNA]</scope>
    <source>
        <strain evidence="1 2">CCY0110</strain>
    </source>
</reference>
<evidence type="ECO:0000313" key="2">
    <source>
        <dbReference type="Proteomes" id="UP000003781"/>
    </source>
</evidence>
<dbReference type="EMBL" id="AAXW01000095">
    <property type="protein sequence ID" value="EAZ88227.1"/>
    <property type="molecule type" value="Genomic_DNA"/>
</dbReference>
<keyword evidence="2" id="KW-1185">Reference proteome</keyword>
<dbReference type="AlphaFoldDB" id="A3IZ57"/>
<protein>
    <submittedName>
        <fullName evidence="1">Uncharacterized protein</fullName>
    </submittedName>
</protein>